<dbReference type="GO" id="GO:0006139">
    <property type="term" value="P:nucleobase-containing compound metabolic process"/>
    <property type="evidence" value="ECO:0007669"/>
    <property type="project" value="InterPro"/>
</dbReference>
<dbReference type="GO" id="GO:0036431">
    <property type="term" value="F:dCMP kinase activity"/>
    <property type="evidence" value="ECO:0007669"/>
    <property type="project" value="InterPro"/>
</dbReference>
<dbReference type="Proteomes" id="UP000789405">
    <property type="component" value="Unassembled WGS sequence"/>
</dbReference>
<comment type="catalytic activity">
    <reaction evidence="6">
        <text>dCMP + ATP = dCDP + ADP</text>
        <dbReference type="Rhea" id="RHEA:25094"/>
        <dbReference type="ChEBI" id="CHEBI:30616"/>
        <dbReference type="ChEBI" id="CHEBI:57566"/>
        <dbReference type="ChEBI" id="CHEBI:58593"/>
        <dbReference type="ChEBI" id="CHEBI:456216"/>
        <dbReference type="EC" id="2.7.4.25"/>
    </reaction>
</comment>
<evidence type="ECO:0000259" key="8">
    <source>
        <dbReference type="Pfam" id="PF02224"/>
    </source>
</evidence>
<dbReference type="Gene3D" id="3.40.50.300">
    <property type="entry name" value="P-loop containing nucleotide triphosphate hydrolases"/>
    <property type="match status" value="1"/>
</dbReference>
<dbReference type="GO" id="GO:0005524">
    <property type="term" value="F:ATP binding"/>
    <property type="evidence" value="ECO:0007669"/>
    <property type="project" value="UniProtKB-KW"/>
</dbReference>
<reference evidence="9" key="1">
    <citation type="submission" date="2021-06" db="EMBL/GenBank/DDBJ databases">
        <authorList>
            <person name="Kallberg Y."/>
            <person name="Tangrot J."/>
            <person name="Rosling A."/>
        </authorList>
    </citation>
    <scope>NUCLEOTIDE SEQUENCE</scope>
    <source>
        <strain evidence="9">MA453B</strain>
    </source>
</reference>
<evidence type="ECO:0000256" key="5">
    <source>
        <dbReference type="ARBA" id="ARBA00022840"/>
    </source>
</evidence>
<evidence type="ECO:0000313" key="10">
    <source>
        <dbReference type="Proteomes" id="UP000789405"/>
    </source>
</evidence>
<keyword evidence="2" id="KW-0808">Transferase</keyword>
<sequence>MIQINIAINGPTVSGKTTVGKFIAEKLQYQFINTRIFYRYLGYLSYQQLNNTSVYNILEIFNNNLKLNYSFNNITKIINNLNEEDYYLIGRQGSKLSENQDMRQLINQHIRQITNGKGFVVIGRDVIFNILPDAEVKIVLFANLDTRVLR</sequence>
<protein>
    <recommendedName>
        <fullName evidence="1">(d)CMP kinase</fullName>
        <ecNumber evidence="1">2.7.4.25</ecNumber>
    </recommendedName>
</protein>
<evidence type="ECO:0000256" key="1">
    <source>
        <dbReference type="ARBA" id="ARBA00012906"/>
    </source>
</evidence>
<evidence type="ECO:0000313" key="9">
    <source>
        <dbReference type="EMBL" id="CAG8676566.1"/>
    </source>
</evidence>
<gene>
    <name evidence="9" type="ORF">DERYTH_LOCUS11548</name>
</gene>
<organism evidence="9 10">
    <name type="scientific">Dentiscutata erythropus</name>
    <dbReference type="NCBI Taxonomy" id="1348616"/>
    <lineage>
        <taxon>Eukaryota</taxon>
        <taxon>Fungi</taxon>
        <taxon>Fungi incertae sedis</taxon>
        <taxon>Mucoromycota</taxon>
        <taxon>Glomeromycotina</taxon>
        <taxon>Glomeromycetes</taxon>
        <taxon>Diversisporales</taxon>
        <taxon>Gigasporaceae</taxon>
        <taxon>Dentiscutata</taxon>
    </lineage>
</organism>
<dbReference type="EMBL" id="CAJVPY010007184">
    <property type="protein sequence ID" value="CAG8676566.1"/>
    <property type="molecule type" value="Genomic_DNA"/>
</dbReference>
<dbReference type="InterPro" id="IPR011994">
    <property type="entry name" value="Cytidylate_kinase_dom"/>
</dbReference>
<dbReference type="AlphaFoldDB" id="A0A9N9EJC7"/>
<dbReference type="EC" id="2.7.4.25" evidence="1"/>
<dbReference type="OrthoDB" id="10263145at2759"/>
<evidence type="ECO:0000256" key="2">
    <source>
        <dbReference type="ARBA" id="ARBA00022679"/>
    </source>
</evidence>
<keyword evidence="3" id="KW-0547">Nucleotide-binding</keyword>
<comment type="catalytic activity">
    <reaction evidence="7">
        <text>CMP + ATP = CDP + ADP</text>
        <dbReference type="Rhea" id="RHEA:11600"/>
        <dbReference type="ChEBI" id="CHEBI:30616"/>
        <dbReference type="ChEBI" id="CHEBI:58069"/>
        <dbReference type="ChEBI" id="CHEBI:60377"/>
        <dbReference type="ChEBI" id="CHEBI:456216"/>
        <dbReference type="EC" id="2.7.4.25"/>
    </reaction>
</comment>
<accession>A0A9N9EJC7</accession>
<evidence type="ECO:0000256" key="7">
    <source>
        <dbReference type="ARBA" id="ARBA00048478"/>
    </source>
</evidence>
<feature type="domain" description="Cytidylate kinase" evidence="8">
    <location>
        <begin position="6"/>
        <end position="150"/>
    </location>
</feature>
<keyword evidence="5" id="KW-0067">ATP-binding</keyword>
<evidence type="ECO:0000256" key="4">
    <source>
        <dbReference type="ARBA" id="ARBA00022777"/>
    </source>
</evidence>
<proteinExistence type="predicted"/>
<keyword evidence="10" id="KW-1185">Reference proteome</keyword>
<dbReference type="Pfam" id="PF02224">
    <property type="entry name" value="Cytidylate_kin"/>
    <property type="match status" value="1"/>
</dbReference>
<name>A0A9N9EJC7_9GLOM</name>
<dbReference type="SUPFAM" id="SSF52540">
    <property type="entry name" value="P-loop containing nucleoside triphosphate hydrolases"/>
    <property type="match status" value="1"/>
</dbReference>
<evidence type="ECO:0000256" key="3">
    <source>
        <dbReference type="ARBA" id="ARBA00022741"/>
    </source>
</evidence>
<evidence type="ECO:0000256" key="6">
    <source>
        <dbReference type="ARBA" id="ARBA00047615"/>
    </source>
</evidence>
<comment type="caution">
    <text evidence="9">The sequence shown here is derived from an EMBL/GenBank/DDBJ whole genome shotgun (WGS) entry which is preliminary data.</text>
</comment>
<dbReference type="InterPro" id="IPR027417">
    <property type="entry name" value="P-loop_NTPase"/>
</dbReference>
<keyword evidence="4" id="KW-0418">Kinase</keyword>